<feature type="domain" description="PCI" evidence="3">
    <location>
        <begin position="90"/>
        <end position="262"/>
    </location>
</feature>
<evidence type="ECO:0000256" key="2">
    <source>
        <dbReference type="ARBA" id="ARBA00022942"/>
    </source>
</evidence>
<evidence type="ECO:0000313" key="5">
    <source>
        <dbReference type="Proteomes" id="UP001189429"/>
    </source>
</evidence>
<gene>
    <name evidence="4" type="ORF">PCOR1329_LOCUS26558</name>
</gene>
<keyword evidence="5" id="KW-1185">Reference proteome</keyword>
<name>A0ABN9S512_9DINO</name>
<dbReference type="SMART" id="SM00088">
    <property type="entry name" value="PINT"/>
    <property type="match status" value="1"/>
</dbReference>
<dbReference type="InterPro" id="IPR000717">
    <property type="entry name" value="PCI_dom"/>
</dbReference>
<dbReference type="PROSITE" id="PS50250">
    <property type="entry name" value="PCI"/>
    <property type="match status" value="1"/>
</dbReference>
<dbReference type="Pfam" id="PF01399">
    <property type="entry name" value="PCI"/>
    <property type="match status" value="1"/>
</dbReference>
<comment type="caution">
    <text evidence="4">The sequence shown here is derived from an EMBL/GenBank/DDBJ whole genome shotgun (WGS) entry which is preliminary data.</text>
</comment>
<dbReference type="Pfam" id="PF22037">
    <property type="entry name" value="PSD13_N"/>
    <property type="match status" value="1"/>
</dbReference>
<dbReference type="EMBL" id="CAUYUJ010009467">
    <property type="protein sequence ID" value="CAK0826883.1"/>
    <property type="molecule type" value="Genomic_DNA"/>
</dbReference>
<dbReference type="InterPro" id="IPR035298">
    <property type="entry name" value="PSMD13"/>
</dbReference>
<evidence type="ECO:0000256" key="1">
    <source>
        <dbReference type="ARBA" id="ARBA00006207"/>
    </source>
</evidence>
<evidence type="ECO:0000259" key="3">
    <source>
        <dbReference type="PROSITE" id="PS50250"/>
    </source>
</evidence>
<dbReference type="PANTHER" id="PTHR10539">
    <property type="entry name" value="26S PROTEASOME NON-ATPASE REGULATORY SUBUNIT 13"/>
    <property type="match status" value="1"/>
</dbReference>
<organism evidence="4 5">
    <name type="scientific">Prorocentrum cordatum</name>
    <dbReference type="NCBI Taxonomy" id="2364126"/>
    <lineage>
        <taxon>Eukaryota</taxon>
        <taxon>Sar</taxon>
        <taxon>Alveolata</taxon>
        <taxon>Dinophyceae</taxon>
        <taxon>Prorocentrales</taxon>
        <taxon>Prorocentraceae</taxon>
        <taxon>Prorocentrum</taxon>
    </lineage>
</organism>
<protein>
    <recommendedName>
        <fullName evidence="3">PCI domain-containing protein</fullName>
    </recommendedName>
</protein>
<dbReference type="Proteomes" id="UP001189429">
    <property type="component" value="Unassembled WGS sequence"/>
</dbReference>
<dbReference type="InterPro" id="IPR036390">
    <property type="entry name" value="WH_DNA-bd_sf"/>
</dbReference>
<dbReference type="PANTHER" id="PTHR10539:SF0">
    <property type="entry name" value="26S PROTEASOME NON-ATPASE REGULATORY SUBUNIT 13"/>
    <property type="match status" value="1"/>
</dbReference>
<dbReference type="SUPFAM" id="SSF46785">
    <property type="entry name" value="Winged helix' DNA-binding domain"/>
    <property type="match status" value="1"/>
</dbReference>
<sequence length="301" mass="33362">MGPGEGLRSPKTAENPLRRDLCVARGVVGLSLLGSCSGPLWQAGQFDAAKELLDVLGKEIDEAYEVPALIQSELQRANAQLWKKLERPQDFYKASILYLAFTPLASIPAAERPRLAFEVGAAALVAPEEFNFGELLQQELLGSLDGSEYAWIKDLLKAFGEGKFDLFDGAVSTHRAKIDSTPELKAAVDTVLRPKMCALALMELAFRKPKKQRRLTFAEVAEHCRVGPKDVEMLVMKSMCAGLIKGQIDEVNQIVMVTWVKPRILDTVRIDLMRERMDAWGAQTGLLLEHLEEMTPELLVS</sequence>
<comment type="similarity">
    <text evidence="1">Belongs to the proteasome subunit S11 family.</text>
</comment>
<reference evidence="4" key="1">
    <citation type="submission" date="2023-10" db="EMBL/GenBank/DDBJ databases">
        <authorList>
            <person name="Chen Y."/>
            <person name="Shah S."/>
            <person name="Dougan E. K."/>
            <person name="Thang M."/>
            <person name="Chan C."/>
        </authorList>
    </citation>
    <scope>NUCLEOTIDE SEQUENCE [LARGE SCALE GENOMIC DNA]</scope>
</reference>
<keyword evidence="2" id="KW-0647">Proteasome</keyword>
<proteinExistence type="inferred from homology"/>
<dbReference type="InterPro" id="IPR054179">
    <property type="entry name" value="PSD13_N"/>
</dbReference>
<evidence type="ECO:0000313" key="4">
    <source>
        <dbReference type="EMBL" id="CAK0826883.1"/>
    </source>
</evidence>
<accession>A0ABN9S512</accession>